<protein>
    <recommendedName>
        <fullName evidence="7">Ankyrin repeat protein</fullName>
    </recommendedName>
</protein>
<dbReference type="SUPFAM" id="SSF48403">
    <property type="entry name" value="Ankyrin repeat"/>
    <property type="match status" value="1"/>
</dbReference>
<dbReference type="PROSITE" id="PS50088">
    <property type="entry name" value="ANK_REPEAT"/>
    <property type="match status" value="4"/>
</dbReference>
<feature type="region of interest" description="Disordered" evidence="4">
    <location>
        <begin position="1059"/>
        <end position="1088"/>
    </location>
</feature>
<feature type="region of interest" description="Disordered" evidence="4">
    <location>
        <begin position="688"/>
        <end position="708"/>
    </location>
</feature>
<dbReference type="InterPro" id="IPR036770">
    <property type="entry name" value="Ankyrin_rpt-contain_sf"/>
</dbReference>
<feature type="region of interest" description="Disordered" evidence="4">
    <location>
        <begin position="784"/>
        <end position="812"/>
    </location>
</feature>
<feature type="repeat" description="ANK" evidence="3">
    <location>
        <begin position="109"/>
        <end position="141"/>
    </location>
</feature>
<keyword evidence="6" id="KW-1185">Reference proteome</keyword>
<keyword evidence="1" id="KW-0677">Repeat</keyword>
<name>A0AAX6MN24_9PEZI</name>
<evidence type="ECO:0000256" key="3">
    <source>
        <dbReference type="PROSITE-ProRule" id="PRU00023"/>
    </source>
</evidence>
<sequence>MKLTLHLYQEKYKFKCGTVPSGEANEATMERILNLKSFLEELDDSKETNEKNETEFNNLLKPLPSDQIDAHTIDFLEETILHVAARKGIVWAAKILLEANASISEQDYKQCQPLHRACESGQVPLVKLLLDREADLQAEDWNGWSPLHYASSAGRTKVARLLLESGANAYATDSSGDTPFHVAAARGRIETIKLFLEDGMRCYIDVNATGGWRMTALHRAAFAGQDSIIKYLLSLDSKFNLKIDALDQDRWTPLMAATKGRHLSCMGSLLDKLLYAQANIPDNEDKTPLLVAIEEDFLEGVHILLKYMPEEEKLKANIYQRILSYNASTSTNEEQDMLRRIQESVLSALSENKETFDRALFKAAARFEWHDIAKKLLIYSLPLGITEPQSLLKSSAIELATQTQKPDLLWWLIATSPRTTEITKNIELALSTAKKKGNPARTQRLEDTFVHVSKPDEDNYGAADPTNGNQPSAWRHIIDILEYPQIAEEYEDNAALEPPVLKSGHILSVKAFEVLVANFYKTRHSSSTIRRTRNLRNIVYGRGPTNTMTKAISNLKNIMDKNLKDKNDSDRSSRLKAIYDKNNLRFSYVHLPATNDLSLRIMIDEKQENNAAGYRELSSFLQSTWFEIPDRTSVSRFMRPQFMERVRIPSTGKNQSKDLPLEQSEGQKGTAINDAQYGEAQNIIIQQSNDHGVNSQEVNKQETPKGKEQEDIFIPSSALYMPFLSFATQEEERRDSSLGSRVPTKLEQQLNILKEDYKDSVVHSSATLDEAYYHFDLENVPTLEERNRRNRSQVVTKQLDSEPKDPRQPRKEPWPLLRVNQIWIWTIDDRWVISATSHPVDNVEQSWLDGFTEYLNKRIEAGGAESQPGSTKDMMKAMGRKETNLFAKFQELQNGVNTAERKRKFKEATIEAEQLFGELKDVRDELGIIKSIVGYQNVVQRKLFENSSPGSNLSTDYIADDIAEMEKRAGRIQSAVNSTLSLLQSEIANFQTEQSVKQGTNMMAFTSITAVFPIREYPKKQYEYIKKRYDEHKEQDDEHIKKRHSEYIKPYTWHIKKRYSRAKDEEEGPEETSLPEVLITGPSSNRVL</sequence>
<feature type="repeat" description="ANK" evidence="3">
    <location>
        <begin position="76"/>
        <end position="108"/>
    </location>
</feature>
<evidence type="ECO:0000313" key="6">
    <source>
        <dbReference type="Proteomes" id="UP001369815"/>
    </source>
</evidence>
<dbReference type="Gene3D" id="1.25.40.20">
    <property type="entry name" value="Ankyrin repeat-containing domain"/>
    <property type="match status" value="2"/>
</dbReference>
<accession>A0AAX6MN24</accession>
<dbReference type="AlphaFoldDB" id="A0AAX6MN24"/>
<feature type="compositionally biased region" description="Basic and acidic residues" evidence="4">
    <location>
        <begin position="799"/>
        <end position="812"/>
    </location>
</feature>
<feature type="repeat" description="ANK" evidence="3">
    <location>
        <begin position="142"/>
        <end position="174"/>
    </location>
</feature>
<evidence type="ECO:0008006" key="7">
    <source>
        <dbReference type="Google" id="ProtNLM"/>
    </source>
</evidence>
<evidence type="ECO:0000256" key="4">
    <source>
        <dbReference type="SAM" id="MobiDB-lite"/>
    </source>
</evidence>
<dbReference type="InterPro" id="IPR002110">
    <property type="entry name" value="Ankyrin_rpt"/>
</dbReference>
<dbReference type="PROSITE" id="PS50297">
    <property type="entry name" value="ANK_REP_REGION"/>
    <property type="match status" value="3"/>
</dbReference>
<evidence type="ECO:0000256" key="2">
    <source>
        <dbReference type="ARBA" id="ARBA00023043"/>
    </source>
</evidence>
<dbReference type="Pfam" id="PF00023">
    <property type="entry name" value="Ank"/>
    <property type="match status" value="1"/>
</dbReference>
<dbReference type="PANTHER" id="PTHR24171">
    <property type="entry name" value="ANKYRIN REPEAT DOMAIN-CONTAINING PROTEIN 39-RELATED"/>
    <property type="match status" value="1"/>
</dbReference>
<gene>
    <name evidence="5" type="ORF">Daesc_003815</name>
</gene>
<comment type="caution">
    <text evidence="5">The sequence shown here is derived from an EMBL/GenBank/DDBJ whole genome shotgun (WGS) entry which is preliminary data.</text>
</comment>
<evidence type="ECO:0000256" key="1">
    <source>
        <dbReference type="ARBA" id="ARBA00022737"/>
    </source>
</evidence>
<reference evidence="5 6" key="1">
    <citation type="journal article" date="2024" name="Front Chem Biol">
        <title>Unveiling the potential of Daldinia eschscholtzii MFLUCC 19-0629 through bioactivity and bioinformatics studies for enhanced sustainable agriculture production.</title>
        <authorList>
            <person name="Brooks S."/>
            <person name="Weaver J.A."/>
            <person name="Klomchit A."/>
            <person name="Alharthi S.A."/>
            <person name="Onlamun T."/>
            <person name="Nurani R."/>
            <person name="Vong T.K."/>
            <person name="Alberti F."/>
            <person name="Greco C."/>
        </authorList>
    </citation>
    <scope>NUCLEOTIDE SEQUENCE [LARGE SCALE GENOMIC DNA]</scope>
    <source>
        <strain evidence="5">MFLUCC 19-0629</strain>
    </source>
</reference>
<dbReference type="Proteomes" id="UP001369815">
    <property type="component" value="Unassembled WGS sequence"/>
</dbReference>
<keyword evidence="2 3" id="KW-0040">ANK repeat</keyword>
<dbReference type="Pfam" id="PF12796">
    <property type="entry name" value="Ank_2"/>
    <property type="match status" value="2"/>
</dbReference>
<organism evidence="5 6">
    <name type="scientific">Daldinia eschscholtzii</name>
    <dbReference type="NCBI Taxonomy" id="292717"/>
    <lineage>
        <taxon>Eukaryota</taxon>
        <taxon>Fungi</taxon>
        <taxon>Dikarya</taxon>
        <taxon>Ascomycota</taxon>
        <taxon>Pezizomycotina</taxon>
        <taxon>Sordariomycetes</taxon>
        <taxon>Xylariomycetidae</taxon>
        <taxon>Xylariales</taxon>
        <taxon>Hypoxylaceae</taxon>
        <taxon>Daldinia</taxon>
    </lineage>
</organism>
<feature type="compositionally biased region" description="Basic and acidic residues" evidence="4">
    <location>
        <begin position="699"/>
        <end position="708"/>
    </location>
</feature>
<proteinExistence type="predicted"/>
<feature type="compositionally biased region" description="Polar residues" evidence="4">
    <location>
        <begin position="688"/>
        <end position="698"/>
    </location>
</feature>
<feature type="repeat" description="ANK" evidence="3">
    <location>
        <begin position="175"/>
        <end position="199"/>
    </location>
</feature>
<evidence type="ECO:0000313" key="5">
    <source>
        <dbReference type="EMBL" id="KAK6953853.1"/>
    </source>
</evidence>
<dbReference type="EMBL" id="JBANMG010000004">
    <property type="protein sequence ID" value="KAK6953853.1"/>
    <property type="molecule type" value="Genomic_DNA"/>
</dbReference>
<dbReference type="SMART" id="SM00248">
    <property type="entry name" value="ANK"/>
    <property type="match status" value="7"/>
</dbReference>